<dbReference type="EMBL" id="JAPEUX010000009">
    <property type="protein sequence ID" value="KAJ4345662.1"/>
    <property type="molecule type" value="Genomic_DNA"/>
</dbReference>
<dbReference type="Proteomes" id="UP001140513">
    <property type="component" value="Unassembled WGS sequence"/>
</dbReference>
<evidence type="ECO:0000313" key="2">
    <source>
        <dbReference type="EMBL" id="KAJ4345662.1"/>
    </source>
</evidence>
<name>A0A9W9C5N8_9PLEO</name>
<evidence type="ECO:0000256" key="1">
    <source>
        <dbReference type="SAM" id="MobiDB-lite"/>
    </source>
</evidence>
<reference evidence="2" key="1">
    <citation type="submission" date="2022-10" db="EMBL/GenBank/DDBJ databases">
        <title>Tapping the CABI collections for fungal endophytes: first genome assemblies for Collariella, Neodidymelliopsis, Ascochyta clinopodiicola, Didymella pomorum, Didymosphaeria variabile, Neocosmospora piperis and Neocucurbitaria cava.</title>
        <authorList>
            <person name="Hill R."/>
        </authorList>
    </citation>
    <scope>NUCLEOTIDE SEQUENCE</scope>
    <source>
        <strain evidence="2">IMI 356815</strain>
    </source>
</reference>
<organism evidence="2 3">
    <name type="scientific">Didymosphaeria variabile</name>
    <dbReference type="NCBI Taxonomy" id="1932322"/>
    <lineage>
        <taxon>Eukaryota</taxon>
        <taxon>Fungi</taxon>
        <taxon>Dikarya</taxon>
        <taxon>Ascomycota</taxon>
        <taxon>Pezizomycotina</taxon>
        <taxon>Dothideomycetes</taxon>
        <taxon>Pleosporomycetidae</taxon>
        <taxon>Pleosporales</taxon>
        <taxon>Massarineae</taxon>
        <taxon>Didymosphaeriaceae</taxon>
        <taxon>Didymosphaeria</taxon>
    </lineage>
</organism>
<keyword evidence="3" id="KW-1185">Reference proteome</keyword>
<proteinExistence type="predicted"/>
<dbReference type="RefSeq" id="XP_056065826.1">
    <property type="nucleotide sequence ID" value="XM_056220523.1"/>
</dbReference>
<protein>
    <submittedName>
        <fullName evidence="2">Uncharacterized protein</fullName>
    </submittedName>
</protein>
<accession>A0A9W9C5N8</accession>
<sequence length="357" mass="39182">MSSGLPHHPRQAQQLSVPGYKFPRLSYDPNPTRRNPTGTGPPPTTGRTNGTPLGQGSAPTKTAKFARALQPYSIAALVGFLGAAILAGLQPSTSTQSPPRPRLDTIAFDAKAHHSLEEAMRASEGCATFVSDQKHSVALSRLLEELLLTEEGLARTINDHVAPAAEQVLSSPNDCALIGALVVELNMARTMTEDICKKSMSFQEILPKVMETNSKDLVRAEAQCEEHEALARKNALGIFVDYVRNGKLLEDVAEAASNFFHGKNQTREDVQRKDELERDALKHCKEEFVDSEKKAKAYAHRWAMFLNDMTTVCDWPARWNSTSQEQPDCHAGDEDGGIRALWSAFRVHAVAVLDRAT</sequence>
<comment type="caution">
    <text evidence="2">The sequence shown here is derived from an EMBL/GenBank/DDBJ whole genome shotgun (WGS) entry which is preliminary data.</text>
</comment>
<feature type="compositionally biased region" description="Low complexity" evidence="1">
    <location>
        <begin position="29"/>
        <end position="38"/>
    </location>
</feature>
<gene>
    <name evidence="2" type="ORF">N0V89_011797</name>
</gene>
<dbReference type="AlphaFoldDB" id="A0A9W9C5N8"/>
<evidence type="ECO:0000313" key="3">
    <source>
        <dbReference type="Proteomes" id="UP001140513"/>
    </source>
</evidence>
<feature type="region of interest" description="Disordered" evidence="1">
    <location>
        <begin position="1"/>
        <end position="61"/>
    </location>
</feature>
<dbReference type="GeneID" id="80915327"/>